<gene>
    <name evidence="1" type="ORF">F443_17290</name>
</gene>
<sequence>MAQQSGLGANDADYIQPKERSGLVKQALDKKSFPPQLVCPEFEVSDSSLVSLFSRPLLVWIPECLTQSGKPFCVVRNCICVPRVKDYKQRVVEDVESKINVLYVKYQCSSNNSTTFSTLSSSFAESNPDMMVHLPFVSCKKDWAV</sequence>
<evidence type="ECO:0000313" key="1">
    <source>
        <dbReference type="EMBL" id="ETI36619.1"/>
    </source>
</evidence>
<dbReference type="AlphaFoldDB" id="V9EBW3"/>
<dbReference type="HOGENOM" id="CLU_1790727_0_0_1"/>
<dbReference type="EMBL" id="ANIZ01003012">
    <property type="protein sequence ID" value="ETI36619.1"/>
    <property type="molecule type" value="Genomic_DNA"/>
</dbReference>
<accession>V9EBW3</accession>
<organism evidence="1 2">
    <name type="scientific">Phytophthora nicotianae P1569</name>
    <dbReference type="NCBI Taxonomy" id="1317065"/>
    <lineage>
        <taxon>Eukaryota</taxon>
        <taxon>Sar</taxon>
        <taxon>Stramenopiles</taxon>
        <taxon>Oomycota</taxon>
        <taxon>Peronosporomycetes</taxon>
        <taxon>Peronosporales</taxon>
        <taxon>Peronosporaceae</taxon>
        <taxon>Phytophthora</taxon>
    </lineage>
</organism>
<dbReference type="Proteomes" id="UP000018721">
    <property type="component" value="Unassembled WGS sequence"/>
</dbReference>
<protein>
    <submittedName>
        <fullName evidence="1">Uncharacterized protein</fullName>
    </submittedName>
</protein>
<keyword evidence="2" id="KW-1185">Reference proteome</keyword>
<evidence type="ECO:0000313" key="2">
    <source>
        <dbReference type="Proteomes" id="UP000018721"/>
    </source>
</evidence>
<proteinExistence type="predicted"/>
<comment type="caution">
    <text evidence="1">The sequence shown here is derived from an EMBL/GenBank/DDBJ whole genome shotgun (WGS) entry which is preliminary data.</text>
</comment>
<dbReference type="OrthoDB" id="124847at2759"/>
<name>V9EBW3_PHYNI</name>
<reference evidence="1 2" key="1">
    <citation type="submission" date="2013-11" db="EMBL/GenBank/DDBJ databases">
        <title>The Genome Sequence of Phytophthora parasitica P1569.</title>
        <authorList>
            <consortium name="The Broad Institute Genomics Platform"/>
            <person name="Russ C."/>
            <person name="Tyler B."/>
            <person name="Panabieres F."/>
            <person name="Shan W."/>
            <person name="Tripathy S."/>
            <person name="Grunwald N."/>
            <person name="Machado M."/>
            <person name="Johnson C.S."/>
            <person name="Arredondo F."/>
            <person name="Hong C."/>
            <person name="Coffey M."/>
            <person name="Young S.K."/>
            <person name="Zeng Q."/>
            <person name="Gargeya S."/>
            <person name="Fitzgerald M."/>
            <person name="Abouelleil A."/>
            <person name="Alvarado L."/>
            <person name="Chapman S.B."/>
            <person name="Gainer-Dewar J."/>
            <person name="Goldberg J."/>
            <person name="Griggs A."/>
            <person name="Gujja S."/>
            <person name="Hansen M."/>
            <person name="Howarth C."/>
            <person name="Imamovic A."/>
            <person name="Ireland A."/>
            <person name="Larimer J."/>
            <person name="McCowan C."/>
            <person name="Murphy C."/>
            <person name="Pearson M."/>
            <person name="Poon T.W."/>
            <person name="Priest M."/>
            <person name="Roberts A."/>
            <person name="Saif S."/>
            <person name="Shea T."/>
            <person name="Sykes S."/>
            <person name="Wortman J."/>
            <person name="Nusbaum C."/>
            <person name="Birren B."/>
        </authorList>
    </citation>
    <scope>NUCLEOTIDE SEQUENCE [LARGE SCALE GENOMIC DNA]</scope>
    <source>
        <strain evidence="1 2">P1569</strain>
    </source>
</reference>